<evidence type="ECO:0000256" key="2">
    <source>
        <dbReference type="SAM" id="Phobius"/>
    </source>
</evidence>
<feature type="region of interest" description="Disordered" evidence="1">
    <location>
        <begin position="1"/>
        <end position="131"/>
    </location>
</feature>
<reference evidence="4 5" key="1">
    <citation type="submission" date="2021-01" db="EMBL/GenBank/DDBJ databases">
        <title>WGS of actinomycetes isolated from Thailand.</title>
        <authorList>
            <person name="Thawai C."/>
        </authorList>
    </citation>
    <scope>NUCLEOTIDE SEQUENCE [LARGE SCALE GENOMIC DNA]</scope>
    <source>
        <strain evidence="4 5">LPG 2</strain>
    </source>
</reference>
<sequence>MTNPGDSDEWWKQYSGEGVSPDSPASGSQPQQAAPPPAGYSSGPNLQKPQSNPPSQPQQPYGQQSGPYGQQSDPFAQQPYGQQSSPSNPAAYPPPAPAPAPGYGYSSGGYQQPGSGGYPQQPASGYPGMPGYQPYGYPQQGTGTNGLAIAALVTSLIGLLSVFFCAFIPIIPVVGLILGVIGFNQVKTSGQDGKGMALAGIWVGVAGIVISIGFWVLIAIGVASSSY</sequence>
<feature type="compositionally biased region" description="Pro residues" evidence="1">
    <location>
        <begin position="91"/>
        <end position="100"/>
    </location>
</feature>
<name>A0ABS1LZ12_9NOCA</name>
<gene>
    <name evidence="4" type="ORF">JK358_03520</name>
</gene>
<keyword evidence="2" id="KW-0472">Membrane</keyword>
<feature type="domain" description="DUF4190" evidence="3">
    <location>
        <begin position="147"/>
        <end position="212"/>
    </location>
</feature>
<evidence type="ECO:0000313" key="4">
    <source>
        <dbReference type="EMBL" id="MBL1073456.1"/>
    </source>
</evidence>
<keyword evidence="5" id="KW-1185">Reference proteome</keyword>
<evidence type="ECO:0000313" key="5">
    <source>
        <dbReference type="Proteomes" id="UP000602198"/>
    </source>
</evidence>
<accession>A0ABS1LZ12</accession>
<keyword evidence="2" id="KW-1133">Transmembrane helix</keyword>
<feature type="transmembrane region" description="Helical" evidence="2">
    <location>
        <begin position="195"/>
        <end position="223"/>
    </location>
</feature>
<dbReference type="Pfam" id="PF13828">
    <property type="entry name" value="DUF4190"/>
    <property type="match status" value="1"/>
</dbReference>
<dbReference type="InterPro" id="IPR025241">
    <property type="entry name" value="DUF4190"/>
</dbReference>
<evidence type="ECO:0000256" key="1">
    <source>
        <dbReference type="SAM" id="MobiDB-lite"/>
    </source>
</evidence>
<feature type="compositionally biased region" description="Low complexity" evidence="1">
    <location>
        <begin position="20"/>
        <end position="32"/>
    </location>
</feature>
<feature type="transmembrane region" description="Helical" evidence="2">
    <location>
        <begin position="156"/>
        <end position="183"/>
    </location>
</feature>
<evidence type="ECO:0000259" key="3">
    <source>
        <dbReference type="Pfam" id="PF13828"/>
    </source>
</evidence>
<dbReference type="Proteomes" id="UP000602198">
    <property type="component" value="Unassembled WGS sequence"/>
</dbReference>
<dbReference type="RefSeq" id="WP_201943408.1">
    <property type="nucleotide sequence ID" value="NZ_JAERRJ010000001.1"/>
</dbReference>
<protein>
    <submittedName>
        <fullName evidence="4">DUF4190 domain-containing protein</fullName>
    </submittedName>
</protein>
<proteinExistence type="predicted"/>
<keyword evidence="2" id="KW-0812">Transmembrane</keyword>
<dbReference type="EMBL" id="JAERRJ010000001">
    <property type="protein sequence ID" value="MBL1073456.1"/>
    <property type="molecule type" value="Genomic_DNA"/>
</dbReference>
<comment type="caution">
    <text evidence="4">The sequence shown here is derived from an EMBL/GenBank/DDBJ whole genome shotgun (WGS) entry which is preliminary data.</text>
</comment>
<feature type="compositionally biased region" description="Low complexity" evidence="1">
    <location>
        <begin position="101"/>
        <end position="131"/>
    </location>
</feature>
<feature type="compositionally biased region" description="Low complexity" evidence="1">
    <location>
        <begin position="58"/>
        <end position="72"/>
    </location>
</feature>
<organism evidence="4 5">
    <name type="scientific">Nocardia acididurans</name>
    <dbReference type="NCBI Taxonomy" id="2802282"/>
    <lineage>
        <taxon>Bacteria</taxon>
        <taxon>Bacillati</taxon>
        <taxon>Actinomycetota</taxon>
        <taxon>Actinomycetes</taxon>
        <taxon>Mycobacteriales</taxon>
        <taxon>Nocardiaceae</taxon>
        <taxon>Nocardia</taxon>
    </lineage>
</organism>